<sequence length="456" mass="52129">MGTKSCESICDLPDSILDSILSLVPLKYAIRTSILSKSWRNLWKTSFRYATYLHFGKDFAKAQTREEFVSTVNRYLQLHSSNEIDEFQLLFHPGEQYKADLNNWIEFAVLKGVKNLDLVFCSDEDKEYIRLPDSFFGCNSLIHFRASHVEFNPMTKFGGFSSLVTLRFDQISGPDLQLKSLTLIVTGAYELDIFAPNLKSLHFCGDILDEYVFRNIVALEDVFISAEGYEATENQYDPIEILSGVSHVKILTMCTIIPLYLTMPEEYIFEAPLVSLPNLEELQILVGGQISEVELGYIFSFFNHTVCPRLRKLFIDLSGTYVPPIHFYEKEAKVPFSCTFYNLRVVKISHFRGTDTEIKVVKFVLDTALLLERLILVAAPDSFTDTVRNNTEDGCGAFQSGTCKKTTSILRNEMLCWPKASKDAQILLFEYSELDTTVCPFHTHTEYYLENVCCDF</sequence>
<dbReference type="Pfam" id="PF00646">
    <property type="entry name" value="F-box"/>
    <property type="match status" value="1"/>
</dbReference>
<name>A0A2G5C1U4_AQUCA</name>
<dbReference type="OrthoDB" id="673865at2759"/>
<organism evidence="3 4">
    <name type="scientific">Aquilegia coerulea</name>
    <name type="common">Rocky mountain columbine</name>
    <dbReference type="NCBI Taxonomy" id="218851"/>
    <lineage>
        <taxon>Eukaryota</taxon>
        <taxon>Viridiplantae</taxon>
        <taxon>Streptophyta</taxon>
        <taxon>Embryophyta</taxon>
        <taxon>Tracheophyta</taxon>
        <taxon>Spermatophyta</taxon>
        <taxon>Magnoliopsida</taxon>
        <taxon>Ranunculales</taxon>
        <taxon>Ranunculaceae</taxon>
        <taxon>Thalictroideae</taxon>
        <taxon>Aquilegia</taxon>
    </lineage>
</organism>
<dbReference type="SUPFAM" id="SSF52047">
    <property type="entry name" value="RNI-like"/>
    <property type="match status" value="1"/>
</dbReference>
<dbReference type="PANTHER" id="PTHR34145:SF28">
    <property type="entry name" value="F-BOX DOMAIN-CONTAINING PROTEIN"/>
    <property type="match status" value="1"/>
</dbReference>
<dbReference type="InParanoid" id="A0A2G5C1U4"/>
<dbReference type="InterPro" id="IPR006566">
    <property type="entry name" value="FBD"/>
</dbReference>
<dbReference type="InterPro" id="IPR053772">
    <property type="entry name" value="At1g61320/At1g61330-like"/>
</dbReference>
<evidence type="ECO:0008006" key="5">
    <source>
        <dbReference type="Google" id="ProtNLM"/>
    </source>
</evidence>
<dbReference type="Pfam" id="PF23622">
    <property type="entry name" value="LRR_At1g61320_AtMIF1"/>
    <property type="match status" value="1"/>
</dbReference>
<evidence type="ECO:0000313" key="4">
    <source>
        <dbReference type="Proteomes" id="UP000230069"/>
    </source>
</evidence>
<feature type="domain" description="F-box" evidence="1">
    <location>
        <begin position="12"/>
        <end position="51"/>
    </location>
</feature>
<evidence type="ECO:0000313" key="3">
    <source>
        <dbReference type="EMBL" id="PIA25252.1"/>
    </source>
</evidence>
<dbReference type="PANTHER" id="PTHR34145">
    <property type="entry name" value="OS02G0105600 PROTEIN"/>
    <property type="match status" value="1"/>
</dbReference>
<dbReference type="SMART" id="SM00579">
    <property type="entry name" value="FBD"/>
    <property type="match status" value="1"/>
</dbReference>
<protein>
    <recommendedName>
        <fullName evidence="5">F-box domain-containing protein</fullName>
    </recommendedName>
</protein>
<dbReference type="InterPro" id="IPR053781">
    <property type="entry name" value="F-box_AtFBL13-like"/>
</dbReference>
<dbReference type="SUPFAM" id="SSF81383">
    <property type="entry name" value="F-box domain"/>
    <property type="match status" value="1"/>
</dbReference>
<dbReference type="Proteomes" id="UP000230069">
    <property type="component" value="Unassembled WGS sequence"/>
</dbReference>
<dbReference type="InterPro" id="IPR001810">
    <property type="entry name" value="F-box_dom"/>
</dbReference>
<keyword evidence="4" id="KW-1185">Reference proteome</keyword>
<reference evidence="3 4" key="1">
    <citation type="submission" date="2017-09" db="EMBL/GenBank/DDBJ databases">
        <title>WGS assembly of Aquilegia coerulea Goldsmith.</title>
        <authorList>
            <person name="Hodges S."/>
            <person name="Kramer E."/>
            <person name="Nordborg M."/>
            <person name="Tomkins J."/>
            <person name="Borevitz J."/>
            <person name="Derieg N."/>
            <person name="Yan J."/>
            <person name="Mihaltcheva S."/>
            <person name="Hayes R.D."/>
            <person name="Rokhsar D."/>
        </authorList>
    </citation>
    <scope>NUCLEOTIDE SEQUENCE [LARGE SCALE GENOMIC DNA]</scope>
    <source>
        <strain evidence="4">cv. Goldsmith</strain>
    </source>
</reference>
<evidence type="ECO:0000259" key="2">
    <source>
        <dbReference type="SMART" id="SM00579"/>
    </source>
</evidence>
<dbReference type="InterPro" id="IPR055357">
    <property type="entry name" value="LRR_At1g61320_AtMIF1"/>
</dbReference>
<dbReference type="EMBL" id="KZ305137">
    <property type="protein sequence ID" value="PIA25252.1"/>
    <property type="molecule type" value="Genomic_DNA"/>
</dbReference>
<evidence type="ECO:0000259" key="1">
    <source>
        <dbReference type="SMART" id="SM00256"/>
    </source>
</evidence>
<proteinExistence type="predicted"/>
<dbReference type="InterPro" id="IPR032675">
    <property type="entry name" value="LRR_dom_sf"/>
</dbReference>
<dbReference type="Pfam" id="PF08387">
    <property type="entry name" value="FBD"/>
    <property type="match status" value="1"/>
</dbReference>
<gene>
    <name evidence="3" type="ORF">AQUCO_12100008v1</name>
</gene>
<accession>A0A2G5C1U4</accession>
<dbReference type="AlphaFoldDB" id="A0A2G5C1U4"/>
<feature type="domain" description="FBD" evidence="2">
    <location>
        <begin position="337"/>
        <end position="429"/>
    </location>
</feature>
<dbReference type="InterPro" id="IPR036047">
    <property type="entry name" value="F-box-like_dom_sf"/>
</dbReference>
<dbReference type="Gene3D" id="3.80.10.10">
    <property type="entry name" value="Ribonuclease Inhibitor"/>
    <property type="match status" value="1"/>
</dbReference>
<dbReference type="CDD" id="cd22160">
    <property type="entry name" value="F-box_AtFBL13-like"/>
    <property type="match status" value="1"/>
</dbReference>
<dbReference type="STRING" id="218851.A0A2G5C1U4"/>
<dbReference type="SMART" id="SM00256">
    <property type="entry name" value="FBOX"/>
    <property type="match status" value="1"/>
</dbReference>